<protein>
    <recommendedName>
        <fullName evidence="3">HK97 gp10 family phage protein</fullName>
    </recommendedName>
</protein>
<evidence type="ECO:0000313" key="2">
    <source>
        <dbReference type="Proteomes" id="UP001198242"/>
    </source>
</evidence>
<gene>
    <name evidence="1" type="ORF">LKE05_08100</name>
</gene>
<organism evidence="1 2">
    <name type="scientific">Hominilimicola fabiformis</name>
    <dbReference type="NCBI Taxonomy" id="2885356"/>
    <lineage>
        <taxon>Bacteria</taxon>
        <taxon>Bacillati</taxon>
        <taxon>Bacillota</taxon>
        <taxon>Clostridia</taxon>
        <taxon>Eubacteriales</taxon>
        <taxon>Oscillospiraceae</taxon>
        <taxon>Hominilimicola</taxon>
    </lineage>
</organism>
<proteinExistence type="predicted"/>
<evidence type="ECO:0008006" key="3">
    <source>
        <dbReference type="Google" id="ProtNLM"/>
    </source>
</evidence>
<comment type="caution">
    <text evidence="1">The sequence shown here is derived from an EMBL/GenBank/DDBJ whole genome shotgun (WGS) entry which is preliminary data.</text>
</comment>
<dbReference type="EMBL" id="JAJEQM010000010">
    <property type="protein sequence ID" value="MCC2210749.1"/>
    <property type="molecule type" value="Genomic_DNA"/>
</dbReference>
<keyword evidence="2" id="KW-1185">Reference proteome</keyword>
<dbReference type="Proteomes" id="UP001198242">
    <property type="component" value="Unassembled WGS sequence"/>
</dbReference>
<sequence length="118" mass="12570">MISIEIIVQAELDKIKAQLPGRTARVSSALRNSVFNVMAGGGVSAPGQPPGVRTGNYRNSFVSSTESNGMSFTAKVTSDCLYGPFLEDGTSKMAARPHCDRIAEDALPQAIAIYSELY</sequence>
<dbReference type="AlphaFoldDB" id="A0AAE3DZ28"/>
<name>A0AAE3DZ28_9FIRM</name>
<evidence type="ECO:0000313" key="1">
    <source>
        <dbReference type="EMBL" id="MCC2210749.1"/>
    </source>
</evidence>
<dbReference type="RefSeq" id="WP_022230553.1">
    <property type="nucleotide sequence ID" value="NZ_JAJEQM010000010.1"/>
</dbReference>
<accession>A0AAE3DZ28</accession>
<reference evidence="1 2" key="1">
    <citation type="submission" date="2021-10" db="EMBL/GenBank/DDBJ databases">
        <title>Anaerobic single-cell dispensing facilitates the cultivation of human gut bacteria.</title>
        <authorList>
            <person name="Afrizal A."/>
        </authorList>
    </citation>
    <scope>NUCLEOTIDE SEQUENCE [LARGE SCALE GENOMIC DNA]</scope>
    <source>
        <strain evidence="1 2">CLA-AA-H232</strain>
    </source>
</reference>